<comment type="subcellular location">
    <subcellularLocation>
        <location evidence="1">Membrane</location>
        <topology evidence="1">Multi-pass membrane protein</topology>
    </subcellularLocation>
</comment>
<keyword evidence="3 6" id="KW-0812">Transmembrane</keyword>
<protein>
    <submittedName>
        <fullName evidence="7">Sodium-dependent dicarboxylate transporter SdcS</fullName>
    </submittedName>
</protein>
<evidence type="ECO:0000313" key="7">
    <source>
        <dbReference type="EMBL" id="GGZ43905.1"/>
    </source>
</evidence>
<feature type="transmembrane region" description="Helical" evidence="6">
    <location>
        <begin position="109"/>
        <end position="130"/>
    </location>
</feature>
<keyword evidence="2" id="KW-0813">Transport</keyword>
<evidence type="ECO:0000256" key="4">
    <source>
        <dbReference type="ARBA" id="ARBA00022989"/>
    </source>
</evidence>
<feature type="transmembrane region" description="Helical" evidence="6">
    <location>
        <begin position="288"/>
        <end position="312"/>
    </location>
</feature>
<comment type="caution">
    <text evidence="7">The sequence shown here is derived from an EMBL/GenBank/DDBJ whole genome shotgun (WGS) entry which is preliminary data.</text>
</comment>
<keyword evidence="8" id="KW-1185">Reference proteome</keyword>
<dbReference type="Pfam" id="PF00939">
    <property type="entry name" value="Na_sulph_symp"/>
    <property type="match status" value="1"/>
</dbReference>
<dbReference type="Proteomes" id="UP000615593">
    <property type="component" value="Unassembled WGS sequence"/>
</dbReference>
<feature type="transmembrane region" description="Helical" evidence="6">
    <location>
        <begin position="332"/>
        <end position="356"/>
    </location>
</feature>
<dbReference type="InterPro" id="IPR031312">
    <property type="entry name" value="Na/sul_symport_CS"/>
</dbReference>
<evidence type="ECO:0000256" key="1">
    <source>
        <dbReference type="ARBA" id="ARBA00004141"/>
    </source>
</evidence>
<feature type="transmembrane region" description="Helical" evidence="6">
    <location>
        <begin position="136"/>
        <end position="155"/>
    </location>
</feature>
<dbReference type="CDD" id="cd01115">
    <property type="entry name" value="SLC13_permease"/>
    <property type="match status" value="1"/>
</dbReference>
<dbReference type="PROSITE" id="PS01271">
    <property type="entry name" value="NA_SULFATE"/>
    <property type="match status" value="1"/>
</dbReference>
<dbReference type="InterPro" id="IPR001898">
    <property type="entry name" value="SLC13A/DASS"/>
</dbReference>
<evidence type="ECO:0000256" key="3">
    <source>
        <dbReference type="ARBA" id="ARBA00022692"/>
    </source>
</evidence>
<name>A0ABQ3BGD3_9FLAO</name>
<evidence type="ECO:0000256" key="6">
    <source>
        <dbReference type="SAM" id="Phobius"/>
    </source>
</evidence>
<dbReference type="RefSeq" id="WP_027884785.1">
    <property type="nucleotide sequence ID" value="NZ_BMWY01000001.1"/>
</dbReference>
<gene>
    <name evidence="7" type="primary">sdcS</name>
    <name evidence="7" type="ORF">GCM10008088_01080</name>
</gene>
<keyword evidence="5 6" id="KW-0472">Membrane</keyword>
<dbReference type="PANTHER" id="PTHR10283:SF82">
    <property type="entry name" value="SOLUTE CARRIER FAMILY 13 MEMBER 2"/>
    <property type="match status" value="1"/>
</dbReference>
<sequence length="490" mass="53762">MGNSIYKKIGLVAGPLLFLLTQLFFQPEGLSEKAISVLAITLWVAVWWTLEVVPIAVTSLLPIILFPLTGAIDISTTTQAYGHKYVFLYLGGFILAISIERWNLHKRIALYIISVIGTGLKKIILGFMVATGFLSMWISNTATAVMMLPIGMAIISQLKETKTDQKESERFAKALMLGIGYSASIGGMATLIGTPPNIVLASILEKTYQVEISFFQWMLLGVPLAVLLMFIAWKYLTSFAFSFQQNQFPGGKEEIKRLQKELGPLGFEEKTVLVVFCLTAICWMTRSYLLAPILPGIDDTIIAIAAALLIFLLPTKNKTQKSLLTWEQAVELPWGVLLLFGGGLALAEGFATTGLAEWIGQQMTSFEHISLFLMLILIVASVNFLTEITSNTATTSMMLPVIVPTALVLNVHPYPLMIGVALAASCAFMLPVATPPNAIVFGSGYLTIPNMLKTGVWMNILSIILIVLLIYLGLPIIWGLELNEFPKYLK</sequence>
<feature type="transmembrane region" description="Helical" evidence="6">
    <location>
        <begin position="456"/>
        <end position="480"/>
    </location>
</feature>
<evidence type="ECO:0000256" key="2">
    <source>
        <dbReference type="ARBA" id="ARBA00022448"/>
    </source>
</evidence>
<feature type="transmembrane region" description="Helical" evidence="6">
    <location>
        <begin position="175"/>
        <end position="194"/>
    </location>
</feature>
<proteinExistence type="predicted"/>
<dbReference type="NCBIfam" id="TIGR00785">
    <property type="entry name" value="dass"/>
    <property type="match status" value="1"/>
</dbReference>
<feature type="transmembrane region" description="Helical" evidence="6">
    <location>
        <begin position="368"/>
        <end position="386"/>
    </location>
</feature>
<evidence type="ECO:0000256" key="5">
    <source>
        <dbReference type="ARBA" id="ARBA00023136"/>
    </source>
</evidence>
<reference evidence="8" key="1">
    <citation type="journal article" date="2019" name="Int. J. Syst. Evol. Microbiol.">
        <title>The Global Catalogue of Microorganisms (GCM) 10K type strain sequencing project: providing services to taxonomists for standard genome sequencing and annotation.</title>
        <authorList>
            <consortium name="The Broad Institute Genomics Platform"/>
            <consortium name="The Broad Institute Genome Sequencing Center for Infectious Disease"/>
            <person name="Wu L."/>
            <person name="Ma J."/>
        </authorList>
    </citation>
    <scope>NUCLEOTIDE SEQUENCE [LARGE SCALE GENOMIC DNA]</scope>
    <source>
        <strain evidence="8">KCTC 12708</strain>
    </source>
</reference>
<feature type="transmembrane region" description="Helical" evidence="6">
    <location>
        <begin position="214"/>
        <end position="236"/>
    </location>
</feature>
<organism evidence="7 8">
    <name type="scientific">Mesonia mobilis</name>
    <dbReference type="NCBI Taxonomy" id="369791"/>
    <lineage>
        <taxon>Bacteria</taxon>
        <taxon>Pseudomonadati</taxon>
        <taxon>Bacteroidota</taxon>
        <taxon>Flavobacteriia</taxon>
        <taxon>Flavobacteriales</taxon>
        <taxon>Flavobacteriaceae</taxon>
        <taxon>Mesonia</taxon>
    </lineage>
</organism>
<keyword evidence="4 6" id="KW-1133">Transmembrane helix</keyword>
<feature type="transmembrane region" description="Helical" evidence="6">
    <location>
        <begin position="37"/>
        <end position="65"/>
    </location>
</feature>
<evidence type="ECO:0000313" key="8">
    <source>
        <dbReference type="Proteomes" id="UP000615593"/>
    </source>
</evidence>
<dbReference type="GeneID" id="94367748"/>
<accession>A0ABQ3BGD3</accession>
<dbReference type="EMBL" id="BMWY01000001">
    <property type="protein sequence ID" value="GGZ43905.1"/>
    <property type="molecule type" value="Genomic_DNA"/>
</dbReference>
<feature type="transmembrane region" description="Helical" evidence="6">
    <location>
        <begin position="85"/>
        <end position="102"/>
    </location>
</feature>
<dbReference type="PANTHER" id="PTHR10283">
    <property type="entry name" value="SOLUTE CARRIER FAMILY 13 MEMBER"/>
    <property type="match status" value="1"/>
</dbReference>